<gene>
    <name evidence="2" type="ORF">CUN67_24755</name>
</gene>
<evidence type="ECO:0000313" key="2">
    <source>
        <dbReference type="EMBL" id="QGY32207.1"/>
    </source>
</evidence>
<geneLocation type="plasmid" evidence="3">
    <name>pne1b</name>
</geneLocation>
<dbReference type="SUPFAM" id="SSF56399">
    <property type="entry name" value="ADP-ribosylation"/>
    <property type="match status" value="1"/>
</dbReference>
<evidence type="ECO:0000256" key="1">
    <source>
        <dbReference type="SAM" id="MobiDB-lite"/>
    </source>
</evidence>
<organism evidence="2 3">
    <name type="scientific">Pantoea cypripedii</name>
    <name type="common">Pectobacterium cypripedii</name>
    <name type="synonym">Erwinia cypripedii</name>
    <dbReference type="NCBI Taxonomy" id="55209"/>
    <lineage>
        <taxon>Bacteria</taxon>
        <taxon>Pseudomonadati</taxon>
        <taxon>Pseudomonadota</taxon>
        <taxon>Gammaproteobacteria</taxon>
        <taxon>Enterobacterales</taxon>
        <taxon>Erwiniaceae</taxon>
        <taxon>Pantoea</taxon>
    </lineage>
</organism>
<dbReference type="AlphaFoldDB" id="A0A6B9GDB6"/>
<name>A0A6B9GDB6_PANCY</name>
<feature type="region of interest" description="Disordered" evidence="1">
    <location>
        <begin position="45"/>
        <end position="109"/>
    </location>
</feature>
<protein>
    <submittedName>
        <fullName evidence="2">Uncharacterized protein</fullName>
    </submittedName>
</protein>
<proteinExistence type="predicted"/>
<keyword evidence="2" id="KW-0614">Plasmid</keyword>
<dbReference type="Proteomes" id="UP000502005">
    <property type="component" value="Plasmid pNE1B"/>
</dbReference>
<accession>A0A6B9GDB6</accession>
<dbReference type="EMBL" id="CP024770">
    <property type="protein sequence ID" value="QGY32207.1"/>
    <property type="molecule type" value="Genomic_DNA"/>
</dbReference>
<feature type="compositionally biased region" description="Basic and acidic residues" evidence="1">
    <location>
        <begin position="82"/>
        <end position="95"/>
    </location>
</feature>
<reference evidence="2 3" key="1">
    <citation type="submission" date="2017-11" db="EMBL/GenBank/DDBJ databases">
        <title>Genome sequence of Pantoea cypripedii NE1.</title>
        <authorList>
            <person name="Nascimento F.X."/>
        </authorList>
    </citation>
    <scope>NUCLEOTIDE SEQUENCE [LARGE SCALE GENOMIC DNA]</scope>
    <source>
        <strain evidence="2 3">NE1</strain>
        <plasmid evidence="3">pne1b</plasmid>
    </source>
</reference>
<evidence type="ECO:0000313" key="3">
    <source>
        <dbReference type="Proteomes" id="UP000502005"/>
    </source>
</evidence>
<feature type="compositionally biased region" description="Polar residues" evidence="1">
    <location>
        <begin position="48"/>
        <end position="58"/>
    </location>
</feature>
<sequence length="946" mass="106973">MKSQLRSIPHPMVIHRLQRSRPRVLQSAKFKWLSPQITQRVQVHKKTTLSSPGDTVTVTDRAGGKPGKNRQFEPSGARARSKARDEKHNHRKLWDEDLPTANETTPAPPKTLSLREKVLLERQIVPPGWQSTSKISFNHHGNHTPAVQPVLSAGQIEEMLQLEQQQWQAFFTAARHPPGFVQIKSLYSRWADDTIDALKRDWIRAQLVDYQLWLPVIQTLFAHLQAHPPTRYLTLTQMRLQAARLYPATDNDSSLTDAQCFALATRLLDPEAPDYVARQAAAFTRYEAILCYFVAQVLQLDLDITAADSEQQFLFLHVKRNQIFNPARVIRFYQNQFRTTLRKPAPPLIRRDKLNDLHAYYAQFNHYLAHHAGDDATAMVAQQAVYNGISQLDLECRFASLFAVRPVYSQPESLPQTGARTERFYRGGIIYIAQGDSGKYYAASTWGGVFVIADISQLIAGEDLPAILRLRNDQYILSLDTQSLLTALWPAGADFIPDKDMMLARYDLTMAGETLVDALIKLQRRAIGQMVDALREAYLDESWLEKGLSFIPFLKPIIRSWHDPEYRPSFGELALDCFDLFLTLISLGIPLVKLSVSGIRAGMLALRLGRAAGLTGKLLQQAVLKALQPALRKIAAVTGREIAGFLLPPVDLFLFLKGMRKIQRLKKLSRCIRSPHKACFAALGIMPHLDGREWQDLVLSIYHHPSAWQGVVMSGNYKKSYKQACSALSEEEMNALRRWSWIDTQPDYYLSRQISGRPGLNFKLNDALYSLQPTEEMKTAAKILDQALRKLPVMEEQSLLRVVELPDINLHKFQPGDLVTNAPTFMSASAQGRLANVILARGYLFDAHREGGIVIYHITSSSAKPFLKRYTTQANIESEYLFRPATIFRIEAITRLTPPASSVRTAKTIYFIKLREAETSLFSLGGIKCIRSGESVVNTVLRNIRD</sequence>
<dbReference type="Gene3D" id="3.90.176.10">
    <property type="entry name" value="Toxin ADP-ribosyltransferase, Chain A, domain 1"/>
    <property type="match status" value="1"/>
</dbReference>